<protein>
    <submittedName>
        <fullName evidence="1">Uncharacterized protein</fullName>
    </submittedName>
</protein>
<comment type="caution">
    <text evidence="1">The sequence shown here is derived from an EMBL/GenBank/DDBJ whole genome shotgun (WGS) entry which is preliminary data.</text>
</comment>
<proteinExistence type="predicted"/>
<gene>
    <name evidence="1" type="ORF">PLOB_00020688</name>
</gene>
<evidence type="ECO:0000313" key="2">
    <source>
        <dbReference type="Proteomes" id="UP001159405"/>
    </source>
</evidence>
<dbReference type="EMBL" id="CALNXK010000024">
    <property type="protein sequence ID" value="CAH3111914.1"/>
    <property type="molecule type" value="Genomic_DNA"/>
</dbReference>
<sequence>MTFEHAYELYSGYQEGLPDKEHFRDELLNDEHGLPVLIFTNPSDGQRLVLLSGNGLDIAQFLHYVENSHVSAEQDDSSKRFDLCKESINKVLQSMDTEYDRECARALLSANRSRTDLCELGMKPDTAVKAVEHVNYVIDEYENAKLAATDMLNLRLRERKGKLTKDIDSIKELITKNTGSWPKKRLDDLQEKLTLTEERLKQVDAVKSRETKYGNQQFRQGVKRIADNLLEETRIKRRKLGQGAHRKVDSDDEEFVVKCIEDKATSHGRRHDSVLYLNHRVKAKDFRGTVNYFRARLGKKLIRSNTTIYSRSRPKNSRSLQSKKHIGKGLFCAKKPPKTEDKSNLCTHHQRSHVKNEKYSMFGMQNKDSWQFNLIISKDDKAYIRPGTDVGMTGSRNQVIFQPTDEERARKLPQHDFANPKVYITPATHRFLEKEGEIVRDEEQLFTKTYQTFVVVRPKFYVPSDGTTWASDYMRLRHENPQLYELIGCMSTFTESLENAITQLEANSVERLWQVFEGLINDNIILKKITEFNLAPVKPCILELTDGGPGVGVSNFEVRFRDAEIALLHNSDRRARLHRATNDSGQNEAERSNACIGDALVDGGSLKWEYYEQHHGLEEEDLKRMSAKELEDLENDRMKKNAWRVAEEVRLRIDGEPAPNGFLGAIVSEKPGEEFFYNKEYLSKYNNTSKSKRHVIPGHAYFNRVESFFESHYERGELYFEFLKGDCSRKGKLCETCKENG</sequence>
<accession>A0ABN8NJP7</accession>
<evidence type="ECO:0000313" key="1">
    <source>
        <dbReference type="EMBL" id="CAH3111914.1"/>
    </source>
</evidence>
<keyword evidence="2" id="KW-1185">Reference proteome</keyword>
<name>A0ABN8NJP7_9CNID</name>
<dbReference type="Proteomes" id="UP001159405">
    <property type="component" value="Unassembled WGS sequence"/>
</dbReference>
<organism evidence="1 2">
    <name type="scientific">Porites lobata</name>
    <dbReference type="NCBI Taxonomy" id="104759"/>
    <lineage>
        <taxon>Eukaryota</taxon>
        <taxon>Metazoa</taxon>
        <taxon>Cnidaria</taxon>
        <taxon>Anthozoa</taxon>
        <taxon>Hexacorallia</taxon>
        <taxon>Scleractinia</taxon>
        <taxon>Fungiina</taxon>
        <taxon>Poritidae</taxon>
        <taxon>Porites</taxon>
    </lineage>
</organism>
<reference evidence="1 2" key="1">
    <citation type="submission" date="2022-05" db="EMBL/GenBank/DDBJ databases">
        <authorList>
            <consortium name="Genoscope - CEA"/>
            <person name="William W."/>
        </authorList>
    </citation>
    <scope>NUCLEOTIDE SEQUENCE [LARGE SCALE GENOMIC DNA]</scope>
</reference>